<gene>
    <name evidence="3" type="ORF">EV146_10187</name>
</gene>
<evidence type="ECO:0000313" key="4">
    <source>
        <dbReference type="Proteomes" id="UP000295689"/>
    </source>
</evidence>
<dbReference type="InterPro" id="IPR002645">
    <property type="entry name" value="STAS_dom"/>
</dbReference>
<accession>A0A4V2RE88</accession>
<dbReference type="InterPro" id="IPR036513">
    <property type="entry name" value="STAS_dom_sf"/>
</dbReference>
<dbReference type="RefSeq" id="WP_132000703.1">
    <property type="nucleotide sequence ID" value="NZ_JABUHM010000006.1"/>
</dbReference>
<dbReference type="InterPro" id="IPR051932">
    <property type="entry name" value="Bact_StressResp_Reg"/>
</dbReference>
<evidence type="ECO:0000313" key="3">
    <source>
        <dbReference type="EMBL" id="TCN27760.1"/>
    </source>
</evidence>
<dbReference type="EMBL" id="SLVV01000001">
    <property type="protein sequence ID" value="TCN27760.1"/>
    <property type="molecule type" value="Genomic_DNA"/>
</dbReference>
<dbReference type="PANTHER" id="PTHR33745:SF3">
    <property type="entry name" value="RSBT CO-ANTAGONIST PROTEIN RSBRC"/>
    <property type="match status" value="1"/>
</dbReference>
<evidence type="ECO:0000259" key="2">
    <source>
        <dbReference type="PROSITE" id="PS50801"/>
    </source>
</evidence>
<dbReference type="SUPFAM" id="SSF52091">
    <property type="entry name" value="SpoIIaa-like"/>
    <property type="match status" value="1"/>
</dbReference>
<organism evidence="3 4">
    <name type="scientific">Mesobacillus foraminis</name>
    <dbReference type="NCBI Taxonomy" id="279826"/>
    <lineage>
        <taxon>Bacteria</taxon>
        <taxon>Bacillati</taxon>
        <taxon>Bacillota</taxon>
        <taxon>Bacilli</taxon>
        <taxon>Bacillales</taxon>
        <taxon>Bacillaceae</taxon>
        <taxon>Mesobacillus</taxon>
    </lineage>
</organism>
<dbReference type="Pfam" id="PF01740">
    <property type="entry name" value="STAS"/>
    <property type="match status" value="1"/>
</dbReference>
<dbReference type="PROSITE" id="PS50801">
    <property type="entry name" value="STAS"/>
    <property type="match status" value="1"/>
</dbReference>
<dbReference type="Proteomes" id="UP000295689">
    <property type="component" value="Unassembled WGS sequence"/>
</dbReference>
<keyword evidence="1" id="KW-0597">Phosphoprotein</keyword>
<reference evidence="3 4" key="1">
    <citation type="journal article" date="2015" name="Stand. Genomic Sci.">
        <title>Genomic Encyclopedia of Bacterial and Archaeal Type Strains, Phase III: the genomes of soil and plant-associated and newly described type strains.</title>
        <authorList>
            <person name="Whitman W.B."/>
            <person name="Woyke T."/>
            <person name="Klenk H.P."/>
            <person name="Zhou Y."/>
            <person name="Lilburn T.G."/>
            <person name="Beck B.J."/>
            <person name="De Vos P."/>
            <person name="Vandamme P."/>
            <person name="Eisen J.A."/>
            <person name="Garrity G."/>
            <person name="Hugenholtz P."/>
            <person name="Kyrpides N.C."/>
        </authorList>
    </citation>
    <scope>NUCLEOTIDE SEQUENCE [LARGE SCALE GENOMIC DNA]</scope>
    <source>
        <strain evidence="3 4">CV53</strain>
    </source>
</reference>
<dbReference type="AlphaFoldDB" id="A0A4V2RE88"/>
<sequence length="280" mass="32442">MHKNKDLYEFLLIKARDFTEEWYKGLDKSDPKGVYASTDEKVIANVKKQNYEFHEHFIELFKTDRDKFSFEFDKWIHKIASDQQHLDTPIHFVIREFMRTREQYLEAVHEFAEKYPEKVKAGQLDQWHLIIVKVIDSVILKFTEETYHYSTYQLKAQQEMINELSSPVISLTRVTALLPLVGDIDTARAKMIIENTLNQCAVRNVEHLCIDLSGVVMIDTMVAQQIFQLISALKLIGVKTTLSGIRPEIASTAVQLGLSFKDVEIETNLAKALASKIQYR</sequence>
<proteinExistence type="predicted"/>
<dbReference type="Gene3D" id="3.30.750.24">
    <property type="entry name" value="STAS domain"/>
    <property type="match status" value="1"/>
</dbReference>
<keyword evidence="4" id="KW-1185">Reference proteome</keyword>
<comment type="caution">
    <text evidence="3">The sequence shown here is derived from an EMBL/GenBank/DDBJ whole genome shotgun (WGS) entry which is preliminary data.</text>
</comment>
<protein>
    <submittedName>
        <fullName evidence="3">RsbT co-antagonist protein RsbR</fullName>
    </submittedName>
</protein>
<dbReference type="CDD" id="cd07041">
    <property type="entry name" value="STAS_RsbR_RsbS_like"/>
    <property type="match status" value="1"/>
</dbReference>
<dbReference type="PANTHER" id="PTHR33745">
    <property type="entry name" value="RSBT ANTAGONIST PROTEIN RSBS-RELATED"/>
    <property type="match status" value="1"/>
</dbReference>
<feature type="domain" description="STAS" evidence="2">
    <location>
        <begin position="165"/>
        <end position="276"/>
    </location>
</feature>
<name>A0A4V2RE88_9BACI</name>
<evidence type="ECO:0000256" key="1">
    <source>
        <dbReference type="ARBA" id="ARBA00022553"/>
    </source>
</evidence>